<feature type="compositionally biased region" description="Low complexity" evidence="1">
    <location>
        <begin position="155"/>
        <end position="165"/>
    </location>
</feature>
<evidence type="ECO:0000256" key="1">
    <source>
        <dbReference type="SAM" id="MobiDB-lite"/>
    </source>
</evidence>
<evidence type="ECO:0000313" key="3">
    <source>
        <dbReference type="Proteomes" id="UP000464620"/>
    </source>
</evidence>
<evidence type="ECO:0000313" key="2">
    <source>
        <dbReference type="EMBL" id="QHN78284.1"/>
    </source>
</evidence>
<dbReference type="EMBL" id="CP031001">
    <property type="protein sequence ID" value="QHN78284.1"/>
    <property type="molecule type" value="Genomic_DNA"/>
</dbReference>
<accession>A0A6B9VC68</accession>
<sequence length="195" mass="21958">MSTNAPAHCARAHRWRNSTSWAKYPKVMSISCPTRARHSRVRVLAACARHCNFTIDAQVHCARAPMATSGFPGTKTRELCHIWANLMPELTRLCVVRTRAIREISQARVRARCASARLRHSPTLVQNPETYANFVPLLCQRHNSPRACTPPPRTRPLLTPSPTRQRTVRARAGCAKQFYNFAPCSVSHFSTPFLS</sequence>
<proteinExistence type="predicted"/>
<dbReference type="Proteomes" id="UP000464620">
    <property type="component" value="Chromosome B09"/>
</dbReference>
<protein>
    <submittedName>
        <fullName evidence="2">Uncharacterized protein</fullName>
    </submittedName>
</protein>
<reference evidence="2 3" key="1">
    <citation type="submission" date="2020-01" db="EMBL/GenBank/DDBJ databases">
        <title>Genome sequence of Arachis hypogaea, cultivar Shitouqi.</title>
        <authorList>
            <person name="Zhuang W."/>
            <person name="Chen H."/>
            <person name="Varshney R."/>
            <person name="Wang D."/>
            <person name="Ming R."/>
        </authorList>
    </citation>
    <scope>NUCLEOTIDE SEQUENCE [LARGE SCALE GENOMIC DNA]</scope>
    <source>
        <tissue evidence="2">Young leaf</tissue>
    </source>
</reference>
<dbReference type="AlphaFoldDB" id="A0A6B9VC68"/>
<name>A0A6B9VC68_ARAHY</name>
<feature type="region of interest" description="Disordered" evidence="1">
    <location>
        <begin position="145"/>
        <end position="165"/>
    </location>
</feature>
<organism evidence="2 3">
    <name type="scientific">Arachis hypogaea</name>
    <name type="common">Peanut</name>
    <dbReference type="NCBI Taxonomy" id="3818"/>
    <lineage>
        <taxon>Eukaryota</taxon>
        <taxon>Viridiplantae</taxon>
        <taxon>Streptophyta</taxon>
        <taxon>Embryophyta</taxon>
        <taxon>Tracheophyta</taxon>
        <taxon>Spermatophyta</taxon>
        <taxon>Magnoliopsida</taxon>
        <taxon>eudicotyledons</taxon>
        <taxon>Gunneridae</taxon>
        <taxon>Pentapetalae</taxon>
        <taxon>rosids</taxon>
        <taxon>fabids</taxon>
        <taxon>Fabales</taxon>
        <taxon>Fabaceae</taxon>
        <taxon>Papilionoideae</taxon>
        <taxon>50 kb inversion clade</taxon>
        <taxon>dalbergioids sensu lato</taxon>
        <taxon>Dalbergieae</taxon>
        <taxon>Pterocarpus clade</taxon>
        <taxon>Arachis</taxon>
    </lineage>
</organism>
<gene>
    <name evidence="2" type="ORF">DS421_19g660050</name>
</gene>